<dbReference type="Pfam" id="PF01609">
    <property type="entry name" value="DDE_Tnp_1"/>
    <property type="match status" value="1"/>
</dbReference>
<dbReference type="RefSeq" id="WP_346822226.1">
    <property type="nucleotide sequence ID" value="NZ_JBDKWZ010000008.1"/>
</dbReference>
<dbReference type="PANTHER" id="PTHR30298:SF0">
    <property type="entry name" value="PROTEIN YBFL-RELATED"/>
    <property type="match status" value="1"/>
</dbReference>
<sequence length="78" mass="9079">MSSKVASAEIFNHLIWSHWQIENQLHWVLDVNFGEDRSRIRKGYADQNFSLIRKVALNLIKLDDTPKMSQRAKRKAAG</sequence>
<evidence type="ECO:0000313" key="3">
    <source>
        <dbReference type="Proteomes" id="UP001403385"/>
    </source>
</evidence>
<accession>A0AAW9SBN0</accession>
<evidence type="ECO:0000259" key="1">
    <source>
        <dbReference type="Pfam" id="PF01609"/>
    </source>
</evidence>
<feature type="domain" description="Transposase IS4-like" evidence="1">
    <location>
        <begin position="3"/>
        <end position="59"/>
    </location>
</feature>
<proteinExistence type="predicted"/>
<dbReference type="GO" id="GO:0004803">
    <property type="term" value="F:transposase activity"/>
    <property type="evidence" value="ECO:0007669"/>
    <property type="project" value="InterPro"/>
</dbReference>
<dbReference type="InterPro" id="IPR002559">
    <property type="entry name" value="Transposase_11"/>
</dbReference>
<organism evidence="2 3">
    <name type="scientific">Rapidithrix thailandica</name>
    <dbReference type="NCBI Taxonomy" id="413964"/>
    <lineage>
        <taxon>Bacteria</taxon>
        <taxon>Pseudomonadati</taxon>
        <taxon>Bacteroidota</taxon>
        <taxon>Cytophagia</taxon>
        <taxon>Cytophagales</taxon>
        <taxon>Flammeovirgaceae</taxon>
        <taxon>Rapidithrix</taxon>
    </lineage>
</organism>
<keyword evidence="3" id="KW-1185">Reference proteome</keyword>
<dbReference type="EMBL" id="JBDKWZ010000008">
    <property type="protein sequence ID" value="MEN7549185.1"/>
    <property type="molecule type" value="Genomic_DNA"/>
</dbReference>
<name>A0AAW9SBN0_9BACT</name>
<evidence type="ECO:0000313" key="2">
    <source>
        <dbReference type="EMBL" id="MEN7549185.1"/>
    </source>
</evidence>
<gene>
    <name evidence="2" type="ORF">AAG747_14775</name>
</gene>
<dbReference type="PANTHER" id="PTHR30298">
    <property type="entry name" value="H REPEAT-ASSOCIATED PREDICTED TRANSPOSASE"/>
    <property type="match status" value="1"/>
</dbReference>
<dbReference type="GO" id="GO:0006313">
    <property type="term" value="P:DNA transposition"/>
    <property type="evidence" value="ECO:0007669"/>
    <property type="project" value="InterPro"/>
</dbReference>
<dbReference type="InterPro" id="IPR047647">
    <property type="entry name" value="ISAs1_transpos"/>
</dbReference>
<reference evidence="2 3" key="1">
    <citation type="submission" date="2024-04" db="EMBL/GenBank/DDBJ databases">
        <title>Novel genus in family Flammeovirgaceae.</title>
        <authorList>
            <person name="Nguyen T.H."/>
            <person name="Vuong T.Q."/>
            <person name="Le H."/>
            <person name="Kim S.-G."/>
        </authorList>
    </citation>
    <scope>NUCLEOTIDE SEQUENCE [LARGE SCALE GENOMIC DNA]</scope>
    <source>
        <strain evidence="2 3">JCM 23209</strain>
    </source>
</reference>
<comment type="caution">
    <text evidence="2">The sequence shown here is derived from an EMBL/GenBank/DDBJ whole genome shotgun (WGS) entry which is preliminary data.</text>
</comment>
<dbReference type="NCBIfam" id="NF033564">
    <property type="entry name" value="transpos_ISAs1"/>
    <property type="match status" value="1"/>
</dbReference>
<dbReference type="InterPro" id="IPR051698">
    <property type="entry name" value="Transposase_11-like"/>
</dbReference>
<dbReference type="GO" id="GO:0003677">
    <property type="term" value="F:DNA binding"/>
    <property type="evidence" value="ECO:0007669"/>
    <property type="project" value="InterPro"/>
</dbReference>
<dbReference type="Proteomes" id="UP001403385">
    <property type="component" value="Unassembled WGS sequence"/>
</dbReference>
<protein>
    <submittedName>
        <fullName evidence="2">ISAs1 family transposase</fullName>
    </submittedName>
</protein>
<dbReference type="AlphaFoldDB" id="A0AAW9SBN0"/>